<evidence type="ECO:0000256" key="1">
    <source>
        <dbReference type="SAM" id="MobiDB-lite"/>
    </source>
</evidence>
<sequence>MEEKLLNAASRSISKLTKPLFRSFILLSILVGLSGQLTLQTQSLPDESPKATLERLTGVRIGPQASPMAAHCMANMALTSMRQGHQQHTNSCPLCPLLHLPAIILGLAIIALLISLLQFATTYAPPAQQNSPARSPAFLPPSTGPPTFA</sequence>
<reference evidence="3 4" key="1">
    <citation type="submission" date="2018-09" db="EMBL/GenBank/DDBJ databases">
        <title>The complete genome sequence of Neokomagataea tanensis NBRC 106556(T).</title>
        <authorList>
            <person name="Chua K.-O."/>
            <person name="See-Too W.-S."/>
            <person name="Hong K.-W."/>
            <person name="Yin W.-F."/>
            <person name="Chan K.-G."/>
        </authorList>
    </citation>
    <scope>NUCLEOTIDE SEQUENCE [LARGE SCALE GENOMIC DNA]</scope>
    <source>
        <strain evidence="4">AH13 \ NBRC 106556</strain>
    </source>
</reference>
<dbReference type="Proteomes" id="UP000317214">
    <property type="component" value="Chromosome"/>
</dbReference>
<dbReference type="EMBL" id="CP032485">
    <property type="protein sequence ID" value="QDH25363.1"/>
    <property type="molecule type" value="Genomic_DNA"/>
</dbReference>
<dbReference type="InterPro" id="IPR021333">
    <property type="entry name" value="DUF2946"/>
</dbReference>
<evidence type="ECO:0000313" key="3">
    <source>
        <dbReference type="EMBL" id="QDH25363.1"/>
    </source>
</evidence>
<evidence type="ECO:0000256" key="2">
    <source>
        <dbReference type="SAM" id="Phobius"/>
    </source>
</evidence>
<feature type="transmembrane region" description="Helical" evidence="2">
    <location>
        <begin position="20"/>
        <end position="39"/>
    </location>
</feature>
<feature type="region of interest" description="Disordered" evidence="1">
    <location>
        <begin position="130"/>
        <end position="149"/>
    </location>
</feature>
<keyword evidence="2" id="KW-0812">Transmembrane</keyword>
<proteinExistence type="predicted"/>
<protein>
    <submittedName>
        <fullName evidence="3">DUF2946 domain-containing protein</fullName>
    </submittedName>
</protein>
<dbReference type="KEGG" id="ntn:D5366_09230"/>
<keyword evidence="2" id="KW-0472">Membrane</keyword>
<name>A0A4Y6V5Z6_9PROT</name>
<feature type="transmembrane region" description="Helical" evidence="2">
    <location>
        <begin position="103"/>
        <end position="124"/>
    </location>
</feature>
<organism evidence="3 4">
    <name type="scientific">Neokomagataea tanensis</name>
    <dbReference type="NCBI Taxonomy" id="661191"/>
    <lineage>
        <taxon>Bacteria</taxon>
        <taxon>Pseudomonadati</taxon>
        <taxon>Pseudomonadota</taxon>
        <taxon>Alphaproteobacteria</taxon>
        <taxon>Acetobacterales</taxon>
        <taxon>Acetobacteraceae</taxon>
        <taxon>Neokomagataea</taxon>
    </lineage>
</organism>
<accession>A0A4Y6V5Z6</accession>
<evidence type="ECO:0000313" key="4">
    <source>
        <dbReference type="Proteomes" id="UP000317214"/>
    </source>
</evidence>
<keyword evidence="4" id="KW-1185">Reference proteome</keyword>
<dbReference type="Pfam" id="PF11162">
    <property type="entry name" value="DUF2946"/>
    <property type="match status" value="1"/>
</dbReference>
<keyword evidence="2" id="KW-1133">Transmembrane helix</keyword>
<dbReference type="AlphaFoldDB" id="A0A4Y6V5Z6"/>
<gene>
    <name evidence="3" type="ORF">D5366_09230</name>
</gene>
<feature type="compositionally biased region" description="Pro residues" evidence="1">
    <location>
        <begin position="138"/>
        <end position="149"/>
    </location>
</feature>